<organism evidence="3 4">
    <name type="scientific">Skermanella aerolata</name>
    <dbReference type="NCBI Taxonomy" id="393310"/>
    <lineage>
        <taxon>Bacteria</taxon>
        <taxon>Pseudomonadati</taxon>
        <taxon>Pseudomonadota</taxon>
        <taxon>Alphaproteobacteria</taxon>
        <taxon>Rhodospirillales</taxon>
        <taxon>Azospirillaceae</taxon>
        <taxon>Skermanella</taxon>
    </lineage>
</organism>
<evidence type="ECO:0000313" key="4">
    <source>
        <dbReference type="Proteomes" id="UP000321523"/>
    </source>
</evidence>
<dbReference type="AlphaFoldDB" id="A0A512E3D5"/>
<proteinExistence type="predicted"/>
<protein>
    <recommendedName>
        <fullName evidence="2">HTH cro/C1-type domain-containing protein</fullName>
    </recommendedName>
</protein>
<gene>
    <name evidence="3" type="ORF">SAE02_73730</name>
</gene>
<dbReference type="RefSeq" id="WP_169789483.1">
    <property type="nucleotide sequence ID" value="NZ_BJYZ01000068.1"/>
</dbReference>
<dbReference type="CDD" id="cd00093">
    <property type="entry name" value="HTH_XRE"/>
    <property type="match status" value="1"/>
</dbReference>
<comment type="caution">
    <text evidence="3">The sequence shown here is derived from an EMBL/GenBank/DDBJ whole genome shotgun (WGS) entry which is preliminary data.</text>
</comment>
<dbReference type="InterPro" id="IPR001387">
    <property type="entry name" value="Cro/C1-type_HTH"/>
</dbReference>
<evidence type="ECO:0000259" key="2">
    <source>
        <dbReference type="Pfam" id="PF01381"/>
    </source>
</evidence>
<dbReference type="Pfam" id="PF01381">
    <property type="entry name" value="HTH_3"/>
    <property type="match status" value="1"/>
</dbReference>
<dbReference type="InterPro" id="IPR010982">
    <property type="entry name" value="Lambda_DNA-bd_dom_sf"/>
</dbReference>
<sequence>MPVQIINNEQIRDARNLVRISGEDFCEKVGISRRSLQRMENNPEAFAKAAYETVIRMVKVLEACGIEFLPDGTVKKRASGEGLAGDAPTFSATVDSSGP</sequence>
<dbReference type="EMBL" id="BJYZ01000068">
    <property type="protein sequence ID" value="GEO43225.1"/>
    <property type="molecule type" value="Genomic_DNA"/>
</dbReference>
<keyword evidence="4" id="KW-1185">Reference proteome</keyword>
<dbReference type="GO" id="GO:0003677">
    <property type="term" value="F:DNA binding"/>
    <property type="evidence" value="ECO:0007669"/>
    <property type="project" value="InterPro"/>
</dbReference>
<feature type="region of interest" description="Disordered" evidence="1">
    <location>
        <begin position="78"/>
        <end position="99"/>
    </location>
</feature>
<reference evidence="3 4" key="1">
    <citation type="submission" date="2019-07" db="EMBL/GenBank/DDBJ databases">
        <title>Whole genome shotgun sequence of Skermanella aerolata NBRC 106429.</title>
        <authorList>
            <person name="Hosoyama A."/>
            <person name="Uohara A."/>
            <person name="Ohji S."/>
            <person name="Ichikawa N."/>
        </authorList>
    </citation>
    <scope>NUCLEOTIDE SEQUENCE [LARGE SCALE GENOMIC DNA]</scope>
    <source>
        <strain evidence="3 4">NBRC 106429</strain>
    </source>
</reference>
<name>A0A512E3D5_9PROT</name>
<evidence type="ECO:0000256" key="1">
    <source>
        <dbReference type="SAM" id="MobiDB-lite"/>
    </source>
</evidence>
<evidence type="ECO:0000313" key="3">
    <source>
        <dbReference type="EMBL" id="GEO43225.1"/>
    </source>
</evidence>
<feature type="compositionally biased region" description="Polar residues" evidence="1">
    <location>
        <begin position="90"/>
        <end position="99"/>
    </location>
</feature>
<dbReference type="Gene3D" id="1.10.260.40">
    <property type="entry name" value="lambda repressor-like DNA-binding domains"/>
    <property type="match status" value="1"/>
</dbReference>
<dbReference type="Proteomes" id="UP000321523">
    <property type="component" value="Unassembled WGS sequence"/>
</dbReference>
<dbReference type="SUPFAM" id="SSF47413">
    <property type="entry name" value="lambda repressor-like DNA-binding domains"/>
    <property type="match status" value="1"/>
</dbReference>
<accession>A0A512E3D5</accession>
<feature type="domain" description="HTH cro/C1-type" evidence="2">
    <location>
        <begin position="11"/>
        <end position="64"/>
    </location>
</feature>